<dbReference type="Pfam" id="PF00646">
    <property type="entry name" value="F-box"/>
    <property type="match status" value="1"/>
</dbReference>
<organism evidence="2 3">
    <name type="scientific">Citrus unshiu</name>
    <name type="common">Satsuma mandarin</name>
    <name type="synonym">Citrus nobilis var. unshiu</name>
    <dbReference type="NCBI Taxonomy" id="55188"/>
    <lineage>
        <taxon>Eukaryota</taxon>
        <taxon>Viridiplantae</taxon>
        <taxon>Streptophyta</taxon>
        <taxon>Embryophyta</taxon>
        <taxon>Tracheophyta</taxon>
        <taxon>Spermatophyta</taxon>
        <taxon>Magnoliopsida</taxon>
        <taxon>eudicotyledons</taxon>
        <taxon>Gunneridae</taxon>
        <taxon>Pentapetalae</taxon>
        <taxon>rosids</taxon>
        <taxon>malvids</taxon>
        <taxon>Sapindales</taxon>
        <taxon>Rutaceae</taxon>
        <taxon>Aurantioideae</taxon>
        <taxon>Citrus</taxon>
    </lineage>
</organism>
<dbReference type="PROSITE" id="PS50181">
    <property type="entry name" value="FBOX"/>
    <property type="match status" value="1"/>
</dbReference>
<dbReference type="InterPro" id="IPR001810">
    <property type="entry name" value="F-box_dom"/>
</dbReference>
<dbReference type="SMART" id="SM00256">
    <property type="entry name" value="FBOX"/>
    <property type="match status" value="1"/>
</dbReference>
<name>A0A2H5QUM6_CITUN</name>
<dbReference type="AlphaFoldDB" id="A0A2H5QUM6"/>
<dbReference type="InterPro" id="IPR006566">
    <property type="entry name" value="FBD"/>
</dbReference>
<comment type="caution">
    <text evidence="2">The sequence shown here is derived from an EMBL/GenBank/DDBJ whole genome shotgun (WGS) entry which is preliminary data.</text>
</comment>
<dbReference type="Pfam" id="PF24758">
    <property type="entry name" value="LRR_At5g56370"/>
    <property type="match status" value="2"/>
</dbReference>
<proteinExistence type="predicted"/>
<dbReference type="SUPFAM" id="SSF52047">
    <property type="entry name" value="RNI-like"/>
    <property type="match status" value="1"/>
</dbReference>
<dbReference type="InterPro" id="IPR050232">
    <property type="entry name" value="FBL13/AtMIF1-like"/>
</dbReference>
<dbReference type="CDD" id="cd22160">
    <property type="entry name" value="F-box_AtFBL13-like"/>
    <property type="match status" value="1"/>
</dbReference>
<evidence type="ECO:0000313" key="3">
    <source>
        <dbReference type="Proteomes" id="UP000236630"/>
    </source>
</evidence>
<dbReference type="PANTHER" id="PTHR31900">
    <property type="entry name" value="F-BOX/RNI SUPERFAMILY PROTEIN-RELATED"/>
    <property type="match status" value="1"/>
</dbReference>
<protein>
    <recommendedName>
        <fullName evidence="1">F-box domain-containing protein</fullName>
    </recommendedName>
</protein>
<dbReference type="Gene3D" id="1.20.1280.50">
    <property type="match status" value="1"/>
</dbReference>
<dbReference type="SMART" id="SM00579">
    <property type="entry name" value="FBD"/>
    <property type="match status" value="1"/>
</dbReference>
<gene>
    <name evidence="2" type="ORF">CUMW_263250</name>
</gene>
<dbReference type="SUPFAM" id="SSF81383">
    <property type="entry name" value="F-box domain"/>
    <property type="match status" value="1"/>
</dbReference>
<dbReference type="InterPro" id="IPR055411">
    <property type="entry name" value="LRR_FXL15/At3g58940/PEG3-like"/>
</dbReference>
<dbReference type="Pfam" id="PF08387">
    <property type="entry name" value="FBD"/>
    <property type="match status" value="1"/>
</dbReference>
<keyword evidence="3" id="KW-1185">Reference proteome</keyword>
<dbReference type="Gene3D" id="3.80.10.10">
    <property type="entry name" value="Ribonuclease Inhibitor"/>
    <property type="match status" value="2"/>
</dbReference>
<dbReference type="InterPro" id="IPR032675">
    <property type="entry name" value="LRR_dom_sf"/>
</dbReference>
<sequence length="588" mass="67854">MENALRKNPKIPKFVVCSDIGGDCQGGDRLSNLPEPIIHHIFSFLETIDVVRASAVSRRWRYFWLSIPYLNFNIHNIWSNPLERWSLEKINEKFKDFVNWVLLSQNGSINIQRFLLSCFNCVDDYTLYRWLNAVAQRNVQVLDLDIISEEPIKLPRCLVTCESLMSLKLDFGNREHQGVLNLPTCAGFNQLKSLDLQHVEVLDYNLFRKFLSSCPLLENLYMKECFFRDFKILDISTTSLKYLTIDEFLLSEPKGLRSCEVICESLEALKLHFGWGIDKCVLKPPPTSVGFSRLKSLDLKHVEFLDHSFFLKLISSSPFLENLIMDSCRFPDLRILDISSASLKSLTLDRIEFGGDEFGSYKLKIACPNLVSFNIFALLLPDITLEGLNSLQNTFVFLEDIGEHMEDIEICHRLSKILNGLCGVEVLKLSSTLYEILNASLEEGSYFSASFNNLKSLILCVTMAEWTVPLIIRLLNRSPNLEALTIYFDAGEYFDEWKISNKAILCLTCHLKTVDLVEFKGHENELELVRFLLKNGHVLQKLRISWLEDVYNRREIISRIMKFPRSSSSVILKFLQPKSPFDFCEILR</sequence>
<feature type="domain" description="F-box" evidence="1">
    <location>
        <begin position="27"/>
        <end position="61"/>
    </location>
</feature>
<dbReference type="EMBL" id="BDQV01000859">
    <property type="protein sequence ID" value="GAY68328.1"/>
    <property type="molecule type" value="Genomic_DNA"/>
</dbReference>
<dbReference type="STRING" id="55188.A0A2H5QUM6"/>
<dbReference type="InterPro" id="IPR036047">
    <property type="entry name" value="F-box-like_dom_sf"/>
</dbReference>
<reference evidence="2 3" key="1">
    <citation type="journal article" date="2017" name="Front. Genet.">
        <title>Draft sequencing of the heterozygous diploid genome of Satsuma (Citrus unshiu Marc.) using a hybrid assembly approach.</title>
        <authorList>
            <person name="Shimizu T."/>
            <person name="Tanizawa Y."/>
            <person name="Mochizuki T."/>
            <person name="Nagasaki H."/>
            <person name="Yoshioka T."/>
            <person name="Toyoda A."/>
            <person name="Fujiyama A."/>
            <person name="Kaminuma E."/>
            <person name="Nakamura Y."/>
        </authorList>
    </citation>
    <scope>NUCLEOTIDE SEQUENCE [LARGE SCALE GENOMIC DNA]</scope>
    <source>
        <strain evidence="3">cv. Miyagawa wase</strain>
    </source>
</reference>
<accession>A0A2H5QUM6</accession>
<dbReference type="InterPro" id="IPR053781">
    <property type="entry name" value="F-box_AtFBL13-like"/>
</dbReference>
<dbReference type="Proteomes" id="UP000236630">
    <property type="component" value="Unassembled WGS sequence"/>
</dbReference>
<evidence type="ECO:0000259" key="1">
    <source>
        <dbReference type="PROSITE" id="PS50181"/>
    </source>
</evidence>
<dbReference type="PANTHER" id="PTHR31900:SF27">
    <property type="entry name" value="FBD DOMAIN-CONTAINING PROTEIN"/>
    <property type="match status" value="1"/>
</dbReference>
<evidence type="ECO:0000313" key="2">
    <source>
        <dbReference type="EMBL" id="GAY68328.1"/>
    </source>
</evidence>